<dbReference type="InterPro" id="IPR049945">
    <property type="entry name" value="AAA_22"/>
</dbReference>
<dbReference type="GO" id="GO:0016887">
    <property type="term" value="F:ATP hydrolysis activity"/>
    <property type="evidence" value="ECO:0007669"/>
    <property type="project" value="InterPro"/>
</dbReference>
<proteinExistence type="predicted"/>
<dbReference type="Pfam" id="PF13401">
    <property type="entry name" value="AAA_22"/>
    <property type="match status" value="1"/>
</dbReference>
<dbReference type="Proteomes" id="UP000219439">
    <property type="component" value="Unassembled WGS sequence"/>
</dbReference>
<dbReference type="AlphaFoldDB" id="A0A285PBR6"/>
<reference evidence="2 3" key="1">
    <citation type="submission" date="2017-09" db="EMBL/GenBank/DDBJ databases">
        <authorList>
            <person name="Ehlers B."/>
            <person name="Leendertz F.H."/>
        </authorList>
    </citation>
    <scope>NUCLEOTIDE SEQUENCE [LARGE SCALE GENOMIC DNA]</scope>
    <source>
        <strain evidence="2 3">DSM 18289</strain>
    </source>
</reference>
<dbReference type="PANTHER" id="PTHR34301">
    <property type="entry name" value="DNA-BINDING PROTEIN-RELATED"/>
    <property type="match status" value="1"/>
</dbReference>
<dbReference type="Gene3D" id="3.40.50.300">
    <property type="entry name" value="P-loop containing nucleotide triphosphate hydrolases"/>
    <property type="match status" value="1"/>
</dbReference>
<sequence length="379" mass="43145">MQSQIPPHARPMERASLKRKLESGRNIQMPAPRRIGKTWTINKLAEDMGNEGWLIVELDVQGISDPDEFSKQLCRKIQSKLPLQDSAWTSFKKRVENLASRDWNGKPLDALGSLSPADFLDALIAALSKQEKKAAILVDEIAYFVLELAEAKKKVAKNFFYELRRIQSEHKDVRWLYTGSIGLDAVAERYGLTGAFVDFQRFVLEPFTEEEAHSFICDAETQKTLTCPFCADKKALDYMFREIGWLAPYYLELVGNEVKPSGDKKENARQASKSDIEAALERLLKPDRKGDFAIWREHIDKNLPKSDKKIAVSILHALCQAPDGEEIDTLIASNDPQPSKKVKSVLDVLQNDGLVHKVGERFCFRSGLVRRYWKEYEAE</sequence>
<protein>
    <submittedName>
        <fullName evidence="2">Predicted ATPase, AAA+ ATPase superfamily</fullName>
    </submittedName>
</protein>
<accession>A0A285PBR6</accession>
<dbReference type="OrthoDB" id="7827977at2"/>
<keyword evidence="3" id="KW-1185">Reference proteome</keyword>
<dbReference type="PANTHER" id="PTHR34301:SF8">
    <property type="entry name" value="ATPASE DOMAIN-CONTAINING PROTEIN"/>
    <property type="match status" value="1"/>
</dbReference>
<dbReference type="SUPFAM" id="SSF52540">
    <property type="entry name" value="P-loop containing nucleoside triphosphate hydrolases"/>
    <property type="match status" value="1"/>
</dbReference>
<evidence type="ECO:0000259" key="1">
    <source>
        <dbReference type="Pfam" id="PF13401"/>
    </source>
</evidence>
<gene>
    <name evidence="2" type="ORF">SAMN06265368_2280</name>
</gene>
<feature type="domain" description="ORC1/DEAH AAA+ ATPase" evidence="1">
    <location>
        <begin position="32"/>
        <end position="184"/>
    </location>
</feature>
<dbReference type="EMBL" id="OBEL01000002">
    <property type="protein sequence ID" value="SNZ19200.1"/>
    <property type="molecule type" value="Genomic_DNA"/>
</dbReference>
<evidence type="ECO:0000313" key="2">
    <source>
        <dbReference type="EMBL" id="SNZ19200.1"/>
    </source>
</evidence>
<name>A0A285PBR6_9HYPH</name>
<evidence type="ECO:0000313" key="3">
    <source>
        <dbReference type="Proteomes" id="UP000219439"/>
    </source>
</evidence>
<dbReference type="InterPro" id="IPR027417">
    <property type="entry name" value="P-loop_NTPase"/>
</dbReference>
<dbReference type="RefSeq" id="WP_097153559.1">
    <property type="nucleotide sequence ID" value="NZ_OBEL01000002.1"/>
</dbReference>
<organism evidence="2 3">
    <name type="scientific">Cohaesibacter gelatinilyticus</name>
    <dbReference type="NCBI Taxonomy" id="372072"/>
    <lineage>
        <taxon>Bacteria</taxon>
        <taxon>Pseudomonadati</taxon>
        <taxon>Pseudomonadota</taxon>
        <taxon>Alphaproteobacteria</taxon>
        <taxon>Hyphomicrobiales</taxon>
        <taxon>Cohaesibacteraceae</taxon>
    </lineage>
</organism>